<dbReference type="Gene3D" id="3.30.40.10">
    <property type="entry name" value="Zinc/RING finger domain, C3HC4 (zinc finger)"/>
    <property type="match status" value="1"/>
</dbReference>
<keyword evidence="8" id="KW-1185">Reference proteome</keyword>
<name>A0A2P6V885_9CHLO</name>
<evidence type="ECO:0000256" key="5">
    <source>
        <dbReference type="SAM" id="MobiDB-lite"/>
    </source>
</evidence>
<evidence type="ECO:0000259" key="6">
    <source>
        <dbReference type="PROSITE" id="PS50089"/>
    </source>
</evidence>
<feature type="compositionally biased region" description="Basic residues" evidence="5">
    <location>
        <begin position="312"/>
        <end position="321"/>
    </location>
</feature>
<dbReference type="InterPro" id="IPR001841">
    <property type="entry name" value="Znf_RING"/>
</dbReference>
<reference evidence="7 8" key="1">
    <citation type="journal article" date="2018" name="Plant J.">
        <title>Genome sequences of Chlorella sorokiniana UTEX 1602 and Micractinium conductrix SAG 241.80: implications to maltose excretion by a green alga.</title>
        <authorList>
            <person name="Arriola M.B."/>
            <person name="Velmurugan N."/>
            <person name="Zhang Y."/>
            <person name="Plunkett M.H."/>
            <person name="Hondzo H."/>
            <person name="Barney B.M."/>
        </authorList>
    </citation>
    <scope>NUCLEOTIDE SEQUENCE [LARGE SCALE GENOMIC DNA]</scope>
    <source>
        <strain evidence="7 8">SAG 241.80</strain>
    </source>
</reference>
<comment type="caution">
    <text evidence="7">The sequence shown here is derived from an EMBL/GenBank/DDBJ whole genome shotgun (WGS) entry which is preliminary data.</text>
</comment>
<dbReference type="OrthoDB" id="546518at2759"/>
<keyword evidence="1" id="KW-0479">Metal-binding</keyword>
<dbReference type="STRING" id="554055.A0A2P6V885"/>
<dbReference type="Pfam" id="PF00097">
    <property type="entry name" value="zf-C3HC4"/>
    <property type="match status" value="1"/>
</dbReference>
<feature type="domain" description="RING-type" evidence="6">
    <location>
        <begin position="66"/>
        <end position="106"/>
    </location>
</feature>
<dbReference type="SMART" id="SM00184">
    <property type="entry name" value="RING"/>
    <property type="match status" value="1"/>
</dbReference>
<gene>
    <name evidence="7" type="ORF">C2E20_6281</name>
</gene>
<dbReference type="GO" id="GO:0061630">
    <property type="term" value="F:ubiquitin protein ligase activity"/>
    <property type="evidence" value="ECO:0007669"/>
    <property type="project" value="TreeGrafter"/>
</dbReference>
<evidence type="ECO:0000313" key="7">
    <source>
        <dbReference type="EMBL" id="PSC70297.1"/>
    </source>
</evidence>
<feature type="region of interest" description="Disordered" evidence="5">
    <location>
        <begin position="142"/>
        <end position="169"/>
    </location>
</feature>
<accession>A0A2P6V885</accession>
<keyword evidence="2 4" id="KW-0863">Zinc-finger</keyword>
<dbReference type="PANTHER" id="PTHR23327:SF42">
    <property type="entry name" value="LON PEPTIDASE N-TERMINAL DOMAIN AND RING FINGER PROTEIN C14F5.10C"/>
    <property type="match status" value="1"/>
</dbReference>
<evidence type="ECO:0000256" key="2">
    <source>
        <dbReference type="ARBA" id="ARBA00022771"/>
    </source>
</evidence>
<evidence type="ECO:0000256" key="4">
    <source>
        <dbReference type="PROSITE-ProRule" id="PRU00175"/>
    </source>
</evidence>
<protein>
    <submittedName>
        <fullName evidence="7">Bifunctional apoptosis regulator</fullName>
    </submittedName>
</protein>
<sequence>MPGSSPVARRTRSAAAKAAVHEPTAAPPPVLPAPCPAPAAAEVHAYSNGKRPREDEPSLNEDDFSCSICFGLLVDPVVSSCGHDACELCLSRWVVDQGKRSCPSCRQPVAAKLPGICRRLQRTIAALFPRRLEERRAERGQERAALAAEKQAGAEARRHERAARQASADERGQLMQALLEQLYAEPIFRQQPRGVPAGGQPAAPPPPPTQQQQAGRLVQRRYPQQPAIEQHRFEVQVFRFTSVPTSTGIGMQPASMALPLDPEPASAAAGGRGALAGGPPQPAHGSPGWPGGPPLAEMHFDMGWHDPAAGQGRRRRRLCTR</sequence>
<dbReference type="InterPro" id="IPR018957">
    <property type="entry name" value="Znf_C3HC4_RING-type"/>
</dbReference>
<dbReference type="InterPro" id="IPR013083">
    <property type="entry name" value="Znf_RING/FYVE/PHD"/>
</dbReference>
<dbReference type="PROSITE" id="PS50089">
    <property type="entry name" value="ZF_RING_2"/>
    <property type="match status" value="1"/>
</dbReference>
<feature type="compositionally biased region" description="Low complexity" evidence="5">
    <location>
        <begin position="191"/>
        <end position="201"/>
    </location>
</feature>
<dbReference type="AlphaFoldDB" id="A0A2P6V885"/>
<feature type="compositionally biased region" description="Low complexity" evidence="5">
    <location>
        <begin position="143"/>
        <end position="154"/>
    </location>
</feature>
<dbReference type="EMBL" id="LHPF02000021">
    <property type="protein sequence ID" value="PSC70297.1"/>
    <property type="molecule type" value="Genomic_DNA"/>
</dbReference>
<dbReference type="PANTHER" id="PTHR23327">
    <property type="entry name" value="RING FINGER PROTEIN 127"/>
    <property type="match status" value="1"/>
</dbReference>
<feature type="region of interest" description="Disordered" evidence="5">
    <location>
        <begin position="191"/>
        <end position="220"/>
    </location>
</feature>
<feature type="compositionally biased region" description="Pro residues" evidence="5">
    <location>
        <begin position="25"/>
        <end position="36"/>
    </location>
</feature>
<feature type="region of interest" description="Disordered" evidence="5">
    <location>
        <begin position="260"/>
        <end position="321"/>
    </location>
</feature>
<dbReference type="GO" id="GO:0008270">
    <property type="term" value="F:zinc ion binding"/>
    <property type="evidence" value="ECO:0007669"/>
    <property type="project" value="UniProtKB-KW"/>
</dbReference>
<evidence type="ECO:0000256" key="3">
    <source>
        <dbReference type="ARBA" id="ARBA00022833"/>
    </source>
</evidence>
<feature type="region of interest" description="Disordered" evidence="5">
    <location>
        <begin position="1"/>
        <end position="36"/>
    </location>
</feature>
<dbReference type="Proteomes" id="UP000239649">
    <property type="component" value="Unassembled WGS sequence"/>
</dbReference>
<organism evidence="7 8">
    <name type="scientific">Micractinium conductrix</name>
    <dbReference type="NCBI Taxonomy" id="554055"/>
    <lineage>
        <taxon>Eukaryota</taxon>
        <taxon>Viridiplantae</taxon>
        <taxon>Chlorophyta</taxon>
        <taxon>core chlorophytes</taxon>
        <taxon>Trebouxiophyceae</taxon>
        <taxon>Chlorellales</taxon>
        <taxon>Chlorellaceae</taxon>
        <taxon>Chlorella clade</taxon>
        <taxon>Micractinium</taxon>
    </lineage>
</organism>
<proteinExistence type="predicted"/>
<evidence type="ECO:0000313" key="8">
    <source>
        <dbReference type="Proteomes" id="UP000239649"/>
    </source>
</evidence>
<evidence type="ECO:0000256" key="1">
    <source>
        <dbReference type="ARBA" id="ARBA00022723"/>
    </source>
</evidence>
<keyword evidence="3" id="KW-0862">Zinc</keyword>
<dbReference type="SUPFAM" id="SSF57850">
    <property type="entry name" value="RING/U-box"/>
    <property type="match status" value="1"/>
</dbReference>